<dbReference type="InterPro" id="IPR000522">
    <property type="entry name" value="ABC_transptr_permease_BtuC"/>
</dbReference>
<dbReference type="PANTHER" id="PTHR30472:SF18">
    <property type="entry name" value="IRON(III) DICITRATE ABC TRANSPORTER,PERMEASE PROTEIN"/>
    <property type="match status" value="1"/>
</dbReference>
<reference evidence="10" key="1">
    <citation type="journal article" date="2019" name="Int. J. Syst. Evol. Microbiol.">
        <title>The Global Catalogue of Microorganisms (GCM) 10K type strain sequencing project: providing services to taxonomists for standard genome sequencing and annotation.</title>
        <authorList>
            <consortium name="The Broad Institute Genomics Platform"/>
            <consortium name="The Broad Institute Genome Sequencing Center for Infectious Disease"/>
            <person name="Wu L."/>
            <person name="Ma J."/>
        </authorList>
    </citation>
    <scope>NUCLEOTIDE SEQUENCE [LARGE SCALE GENOMIC DNA]</scope>
    <source>
        <strain evidence="10">KCTC 42903</strain>
    </source>
</reference>
<feature type="transmembrane region" description="Helical" evidence="8">
    <location>
        <begin position="196"/>
        <end position="219"/>
    </location>
</feature>
<evidence type="ECO:0000256" key="7">
    <source>
        <dbReference type="ARBA" id="ARBA00023136"/>
    </source>
</evidence>
<proteinExistence type="inferred from homology"/>
<dbReference type="SUPFAM" id="SSF81345">
    <property type="entry name" value="ABC transporter involved in vitamin B12 uptake, BtuC"/>
    <property type="match status" value="1"/>
</dbReference>
<accession>A0ABW5JP48</accession>
<dbReference type="EMBL" id="JBHULK010000002">
    <property type="protein sequence ID" value="MFD2534561.1"/>
    <property type="molecule type" value="Genomic_DNA"/>
</dbReference>
<evidence type="ECO:0000256" key="2">
    <source>
        <dbReference type="ARBA" id="ARBA00007935"/>
    </source>
</evidence>
<dbReference type="Proteomes" id="UP001597441">
    <property type="component" value="Unassembled WGS sequence"/>
</dbReference>
<gene>
    <name evidence="9" type="ORF">ACFSQS_05535</name>
</gene>
<keyword evidence="3" id="KW-0813">Transport</keyword>
<feature type="transmembrane region" description="Helical" evidence="8">
    <location>
        <begin position="314"/>
        <end position="333"/>
    </location>
</feature>
<dbReference type="InterPro" id="IPR037294">
    <property type="entry name" value="ABC_BtuC-like"/>
</dbReference>
<evidence type="ECO:0000256" key="1">
    <source>
        <dbReference type="ARBA" id="ARBA00004651"/>
    </source>
</evidence>
<feature type="transmembrane region" description="Helical" evidence="8">
    <location>
        <begin position="286"/>
        <end position="308"/>
    </location>
</feature>
<evidence type="ECO:0000256" key="8">
    <source>
        <dbReference type="SAM" id="Phobius"/>
    </source>
</evidence>
<organism evidence="9 10">
    <name type="scientific">Gelatiniphilus marinus</name>
    <dbReference type="NCBI Taxonomy" id="1759464"/>
    <lineage>
        <taxon>Bacteria</taxon>
        <taxon>Pseudomonadati</taxon>
        <taxon>Bacteroidota</taxon>
        <taxon>Flavobacteriia</taxon>
        <taxon>Flavobacteriales</taxon>
        <taxon>Flavobacteriaceae</taxon>
        <taxon>Gelatiniphilus</taxon>
    </lineage>
</organism>
<comment type="caution">
    <text evidence="9">The sequence shown here is derived from an EMBL/GenBank/DDBJ whole genome shotgun (WGS) entry which is preliminary data.</text>
</comment>
<dbReference type="RefSeq" id="WP_388015373.1">
    <property type="nucleotide sequence ID" value="NZ_JBHUDT010000002.1"/>
</dbReference>
<name>A0ABW5JP48_9FLAO</name>
<dbReference type="Gene3D" id="1.10.3470.10">
    <property type="entry name" value="ABC transporter involved in vitamin B12 uptake, BtuC"/>
    <property type="match status" value="1"/>
</dbReference>
<evidence type="ECO:0000313" key="9">
    <source>
        <dbReference type="EMBL" id="MFD2534561.1"/>
    </source>
</evidence>
<dbReference type="CDD" id="cd06550">
    <property type="entry name" value="TM_ABC_iron-siderophores_like"/>
    <property type="match status" value="1"/>
</dbReference>
<evidence type="ECO:0000256" key="6">
    <source>
        <dbReference type="ARBA" id="ARBA00022989"/>
    </source>
</evidence>
<keyword evidence="4" id="KW-1003">Cell membrane</keyword>
<evidence type="ECO:0000256" key="3">
    <source>
        <dbReference type="ARBA" id="ARBA00022448"/>
    </source>
</evidence>
<dbReference type="Pfam" id="PF01032">
    <property type="entry name" value="FecCD"/>
    <property type="match status" value="1"/>
</dbReference>
<keyword evidence="7 8" id="KW-0472">Membrane</keyword>
<keyword evidence="10" id="KW-1185">Reference proteome</keyword>
<comment type="subcellular location">
    <subcellularLocation>
        <location evidence="1">Cell membrane</location>
        <topology evidence="1">Multi-pass membrane protein</topology>
    </subcellularLocation>
</comment>
<feature type="transmembrane region" description="Helical" evidence="8">
    <location>
        <begin position="95"/>
        <end position="114"/>
    </location>
</feature>
<protein>
    <submittedName>
        <fullName evidence="9">FecCD family ABC transporter permease</fullName>
    </submittedName>
</protein>
<feature type="transmembrane region" description="Helical" evidence="8">
    <location>
        <begin position="120"/>
        <end position="142"/>
    </location>
</feature>
<dbReference type="PANTHER" id="PTHR30472">
    <property type="entry name" value="FERRIC ENTEROBACTIN TRANSPORT SYSTEM PERMEASE PROTEIN"/>
    <property type="match status" value="1"/>
</dbReference>
<keyword evidence="5 8" id="KW-0812">Transmembrane</keyword>
<keyword evidence="6 8" id="KW-1133">Transmembrane helix</keyword>
<feature type="transmembrane region" description="Helical" evidence="8">
    <location>
        <begin position="256"/>
        <end position="274"/>
    </location>
</feature>
<evidence type="ECO:0000313" key="10">
    <source>
        <dbReference type="Proteomes" id="UP001597441"/>
    </source>
</evidence>
<feature type="transmembrane region" description="Helical" evidence="8">
    <location>
        <begin position="154"/>
        <end position="176"/>
    </location>
</feature>
<evidence type="ECO:0000256" key="4">
    <source>
        <dbReference type="ARBA" id="ARBA00022475"/>
    </source>
</evidence>
<feature type="transmembrane region" description="Helical" evidence="8">
    <location>
        <begin position="63"/>
        <end position="83"/>
    </location>
</feature>
<comment type="similarity">
    <text evidence="2">Belongs to the binding-protein-dependent transport system permease family. FecCD subfamily.</text>
</comment>
<evidence type="ECO:0000256" key="5">
    <source>
        <dbReference type="ARBA" id="ARBA00022692"/>
    </source>
</evidence>
<sequence>MKYYIITFSLILCVLFVLSIGAFATNISPLMAYKISVNKIFASEIFHPEWKPLIETIIWEIRIPRALLAIICGAGLSVCGVLMQSVTKNPIADPYILGLASGASTGAVFIIIIGGASVGIASVTGGAFLGTIVCSILIFVIGTQYGKSSSTTRLILSGLAISTIFSALTDLLISMAENSNQVKSALFWSMGSLGGATWSVLLLPLIALLIALILSVGISKSLDLLLFGDDNAIMLGMNVNVIKSIVVILTSLLTSVLVTVTGAIGFVGLVVPHLTRLVCGNNHKKLLILSSIIGAIFLLCCDLFAKNIIYPKDLPIGIITSLIGGPFFLWMLTRSNYSFKKSKS</sequence>